<evidence type="ECO:0000256" key="1">
    <source>
        <dbReference type="SAM" id="Phobius"/>
    </source>
</evidence>
<gene>
    <name evidence="2" type="ORF">CCHLO57077_00011006</name>
</gene>
<reference evidence="2" key="1">
    <citation type="submission" date="2023-01" db="EMBL/GenBank/DDBJ databases">
        <authorList>
            <person name="Piombo E."/>
        </authorList>
    </citation>
    <scope>NUCLEOTIDE SEQUENCE</scope>
</reference>
<evidence type="ECO:0000313" key="3">
    <source>
        <dbReference type="Proteomes" id="UP001160390"/>
    </source>
</evidence>
<keyword evidence="1" id="KW-0812">Transmembrane</keyword>
<dbReference type="Proteomes" id="UP001160390">
    <property type="component" value="Unassembled WGS sequence"/>
</dbReference>
<accession>A0AA35PU73</accession>
<feature type="transmembrane region" description="Helical" evidence="1">
    <location>
        <begin position="362"/>
        <end position="382"/>
    </location>
</feature>
<dbReference type="AlphaFoldDB" id="A0AA35PU73"/>
<keyword evidence="3" id="KW-1185">Reference proteome</keyword>
<name>A0AA35PU73_9HYPO</name>
<keyword evidence="1" id="KW-1133">Transmembrane helix</keyword>
<comment type="caution">
    <text evidence="2">The sequence shown here is derived from an EMBL/GenBank/DDBJ whole genome shotgun (WGS) entry which is preliminary data.</text>
</comment>
<keyword evidence="1" id="KW-0472">Membrane</keyword>
<proteinExistence type="predicted"/>
<evidence type="ECO:0000313" key="2">
    <source>
        <dbReference type="EMBL" id="CAI6033684.1"/>
    </source>
</evidence>
<dbReference type="EMBL" id="CABFNP030000511">
    <property type="protein sequence ID" value="CAI6033684.1"/>
    <property type="molecule type" value="Genomic_DNA"/>
</dbReference>
<protein>
    <submittedName>
        <fullName evidence="2">Uncharacterized protein</fullName>
    </submittedName>
</protein>
<sequence length="399" mass="45535">MAGPPKHDCGMNPCLPDRLFLSLPNINCRTDITGSIWSTQIIPLWNKVRDLVQGPEPRTIDSITEALLQANHIVVNENYEAYQSAKELVFNILGWQTMLYRANNLARTTDGFSILDEMDGYLGETRLCLHQSSLAGKYDLPSFILGFGMMLPQKNYCSFDDTEDRKLFNTTKLVNVKEINAHVLDKVCGVKIQWVDSLSCHLELDRQTGTLFLYRYASFCVASLQSKSQGENPISKPVIQCCGVDASSSLPWANEADINDLLREVLLSYRLLFGQSRRSRKLFRRLRPFAQTPQELHDRFLLDICTKKEPKCSINLIEREQYDLVGDFPHLRSRLVRLNSYATAKKPHSVRQLWKDKRDSTAWLAFWSVIIIGSIGILLGLIQTVLQIMQYTLTLQQGK</sequence>
<organism evidence="2 3">
    <name type="scientific">Clonostachys chloroleuca</name>
    <dbReference type="NCBI Taxonomy" id="1926264"/>
    <lineage>
        <taxon>Eukaryota</taxon>
        <taxon>Fungi</taxon>
        <taxon>Dikarya</taxon>
        <taxon>Ascomycota</taxon>
        <taxon>Pezizomycotina</taxon>
        <taxon>Sordariomycetes</taxon>
        <taxon>Hypocreomycetidae</taxon>
        <taxon>Hypocreales</taxon>
        <taxon>Bionectriaceae</taxon>
        <taxon>Clonostachys</taxon>
    </lineage>
</organism>